<evidence type="ECO:0008006" key="3">
    <source>
        <dbReference type="Google" id="ProtNLM"/>
    </source>
</evidence>
<dbReference type="RefSeq" id="WP_230338124.1">
    <property type="nucleotide sequence ID" value="NZ_CP069798.1"/>
</dbReference>
<evidence type="ECO:0000313" key="2">
    <source>
        <dbReference type="Proteomes" id="UP000653156"/>
    </source>
</evidence>
<dbReference type="EMBL" id="CP069798">
    <property type="protein sequence ID" value="QRQ80836.1"/>
    <property type="molecule type" value="Genomic_DNA"/>
</dbReference>
<organism evidence="1 2">
    <name type="scientific">Paralysiella testudinis</name>
    <dbReference type="NCBI Taxonomy" id="2809020"/>
    <lineage>
        <taxon>Bacteria</taxon>
        <taxon>Pseudomonadati</taxon>
        <taxon>Pseudomonadota</taxon>
        <taxon>Betaproteobacteria</taxon>
        <taxon>Neisseriales</taxon>
        <taxon>Neisseriaceae</taxon>
        <taxon>Paralysiella</taxon>
    </lineage>
</organism>
<dbReference type="SUPFAM" id="SSF160631">
    <property type="entry name" value="SMI1/KNR4-like"/>
    <property type="match status" value="1"/>
</dbReference>
<gene>
    <name evidence="1" type="ORF">JQU52_08730</name>
</gene>
<evidence type="ECO:0000313" key="1">
    <source>
        <dbReference type="EMBL" id="QRQ80836.1"/>
    </source>
</evidence>
<sequence>MLKNYLSIIPKGYEWFIDKKLVGFDAFTQLQPWYFVSSEEIFWATESWPDIVNEKLLVFARRQDNDDLACFSVKDDKVVGIFLIQGWINNGFEVIKKFEDFWEWAKFVIDDIAEWSSLESE</sequence>
<dbReference type="AlphaFoldDB" id="A0A892ZGH1"/>
<accession>A0A892ZGH1</accession>
<reference evidence="1" key="1">
    <citation type="submission" date="2021-02" db="EMBL/GenBank/DDBJ databases">
        <title>Neisseriaceae sp. 26B isolated from the cloaca of a Common Toad-headed Turtle (Mesoclemmys nasuta).</title>
        <authorList>
            <person name="Spergser J."/>
            <person name="Busse H.-J."/>
        </authorList>
    </citation>
    <scope>NUCLEOTIDE SEQUENCE</scope>
    <source>
        <strain evidence="1">26B</strain>
    </source>
</reference>
<name>A0A892ZGH1_9NEIS</name>
<dbReference type="Proteomes" id="UP000653156">
    <property type="component" value="Chromosome"/>
</dbReference>
<keyword evidence="2" id="KW-1185">Reference proteome</keyword>
<dbReference type="KEGG" id="ptes:JQU52_08730"/>
<dbReference type="InterPro" id="IPR037883">
    <property type="entry name" value="Knr4/Smi1-like_sf"/>
</dbReference>
<protein>
    <recommendedName>
        <fullName evidence="3">SMI1/KNR4 family protein</fullName>
    </recommendedName>
</protein>
<proteinExistence type="predicted"/>